<dbReference type="STRING" id="1802694.A2918_03495"/>
<dbReference type="AlphaFoldDB" id="A0A1F8GBU1"/>
<dbReference type="PROSITE" id="PS51781">
    <property type="entry name" value="SH3B"/>
    <property type="match status" value="1"/>
</dbReference>
<proteinExistence type="predicted"/>
<organism evidence="3 4">
    <name type="scientific">Candidatus Yanofskybacteria bacterium RIFCSPLOWO2_01_FULL_42_49</name>
    <dbReference type="NCBI Taxonomy" id="1802694"/>
    <lineage>
        <taxon>Bacteria</taxon>
        <taxon>Candidatus Yanofskyibacteriota</taxon>
    </lineage>
</organism>
<evidence type="ECO:0000313" key="3">
    <source>
        <dbReference type="EMBL" id="OGN22198.1"/>
    </source>
</evidence>
<evidence type="ECO:0000256" key="1">
    <source>
        <dbReference type="SAM" id="MobiDB-lite"/>
    </source>
</evidence>
<accession>A0A1F8GBU1</accession>
<feature type="compositionally biased region" description="Low complexity" evidence="1">
    <location>
        <begin position="140"/>
        <end position="152"/>
    </location>
</feature>
<gene>
    <name evidence="3" type="ORF">A2918_03495</name>
</gene>
<name>A0A1F8GBU1_9BACT</name>
<dbReference type="Pfam" id="PF08239">
    <property type="entry name" value="SH3_3"/>
    <property type="match status" value="1"/>
</dbReference>
<feature type="compositionally biased region" description="Low complexity" evidence="1">
    <location>
        <begin position="160"/>
        <end position="184"/>
    </location>
</feature>
<feature type="region of interest" description="Disordered" evidence="1">
    <location>
        <begin position="125"/>
        <end position="184"/>
    </location>
</feature>
<evidence type="ECO:0000313" key="4">
    <source>
        <dbReference type="Proteomes" id="UP000178227"/>
    </source>
</evidence>
<evidence type="ECO:0000259" key="2">
    <source>
        <dbReference type="PROSITE" id="PS51781"/>
    </source>
</evidence>
<dbReference type="EMBL" id="MGKI01000014">
    <property type="protein sequence ID" value="OGN22198.1"/>
    <property type="molecule type" value="Genomic_DNA"/>
</dbReference>
<dbReference type="Gene3D" id="2.30.30.40">
    <property type="entry name" value="SH3 Domains"/>
    <property type="match status" value="1"/>
</dbReference>
<dbReference type="InterPro" id="IPR003646">
    <property type="entry name" value="SH3-like_bac-type"/>
</dbReference>
<dbReference type="Proteomes" id="UP000178227">
    <property type="component" value="Unassembled WGS sequence"/>
</dbReference>
<reference evidence="3 4" key="1">
    <citation type="journal article" date="2016" name="Nat. Commun.">
        <title>Thousands of microbial genomes shed light on interconnected biogeochemical processes in an aquifer system.</title>
        <authorList>
            <person name="Anantharaman K."/>
            <person name="Brown C.T."/>
            <person name="Hug L.A."/>
            <person name="Sharon I."/>
            <person name="Castelle C.J."/>
            <person name="Probst A.J."/>
            <person name="Thomas B.C."/>
            <person name="Singh A."/>
            <person name="Wilkins M.J."/>
            <person name="Karaoz U."/>
            <person name="Brodie E.L."/>
            <person name="Williams K.H."/>
            <person name="Hubbard S.S."/>
            <person name="Banfield J.F."/>
        </authorList>
    </citation>
    <scope>NUCLEOTIDE SEQUENCE [LARGE SCALE GENOMIC DNA]</scope>
</reference>
<comment type="caution">
    <text evidence="3">The sequence shown here is derived from an EMBL/GenBank/DDBJ whole genome shotgun (WGS) entry which is preliminary data.</text>
</comment>
<sequence length="413" mass="43061">MKLLKTNFFLPLLVIVLMAGLLLVGVNKTNATTATSTGDTTVALDVGNMTIVDGSVVNSIITTNTTITIEITSGQTFKLRSSDRKLLTNDSAFEYECFSDKSELTIAPSSTKTVIITPSSNACGTAGNSGGGGGGGGGTTTTTTTTTTTATPTPTPTPTVSPAVSVTPTPTVSPTSVSTSKPTPASQGFVSLAAVSLKDGDVISAAGSSDPDVYIVNPHGYKRLFLNPAIFGFYGHLGGFSKIKSATSTTRDVFVTSGLFRNCETNDVKVYGVETTGEDTGKLHWVNTTGAQAVADDPNFFKKVFCINTKEFNWYPKGSDYTSVNQIPDYTRKATSSSGTASSGTTVSTANQYKIVSSVGFLNVRSSASTAGSILGQLDAGDKVTSLGKSGLWHKITFEGKEGWVHGDYLEKI</sequence>
<feature type="domain" description="SH3b" evidence="2">
    <location>
        <begin position="351"/>
        <end position="413"/>
    </location>
</feature>
<protein>
    <recommendedName>
        <fullName evidence="2">SH3b domain-containing protein</fullName>
    </recommendedName>
</protein>
<feature type="compositionally biased region" description="Gly residues" evidence="1">
    <location>
        <begin position="127"/>
        <end position="139"/>
    </location>
</feature>
<dbReference type="SMART" id="SM00287">
    <property type="entry name" value="SH3b"/>
    <property type="match status" value="1"/>
</dbReference>